<sequence length="250" mass="27332">MSEPIKLLFAGESWMTHSIHVKGFDSFEMSSYHEGGTEMIAALCDAGVDVTYQPSHIAADSFPTSKEELDKFDVVVLSDIGANTLLLPDRTIIRSERSGNRLQLLADFVRGGGGLLMVGGYLTFQGIQAKGNYKDSPVEGILPVSLQASDDRSEQPQGIRPEIVDTAHPTVAGLTEWPHFLGFNKSTLHPDAHLVARFGDQPFIAVRQPGAGRSAIFSSDCGPHWGPPEFVAWEGYPILWLNIVSWLAKR</sequence>
<dbReference type="Proteomes" id="UP000554520">
    <property type="component" value="Unassembled WGS sequence"/>
</dbReference>
<evidence type="ECO:0000259" key="1">
    <source>
        <dbReference type="Pfam" id="PF07090"/>
    </source>
</evidence>
<dbReference type="Gene3D" id="3.40.50.880">
    <property type="match status" value="1"/>
</dbReference>
<keyword evidence="3" id="KW-1185">Reference proteome</keyword>
<dbReference type="SUPFAM" id="SSF52317">
    <property type="entry name" value="Class I glutamine amidotransferase-like"/>
    <property type="match status" value="1"/>
</dbReference>
<comment type="caution">
    <text evidence="2">The sequence shown here is derived from an EMBL/GenBank/DDBJ whole genome shotgun (WGS) entry which is preliminary data.</text>
</comment>
<dbReference type="EMBL" id="JACHXN010000019">
    <property type="protein sequence ID" value="MBB3148355.1"/>
    <property type="molecule type" value="Genomic_DNA"/>
</dbReference>
<proteinExistence type="predicted"/>
<accession>A0A839UEI2</accession>
<evidence type="ECO:0000313" key="3">
    <source>
        <dbReference type="Proteomes" id="UP000554520"/>
    </source>
</evidence>
<dbReference type="Pfam" id="PF07090">
    <property type="entry name" value="GATase1_like"/>
    <property type="match status" value="1"/>
</dbReference>
<dbReference type="InterPro" id="IPR010768">
    <property type="entry name" value="GATase1-like"/>
</dbReference>
<dbReference type="InterPro" id="IPR029062">
    <property type="entry name" value="Class_I_gatase-like"/>
</dbReference>
<dbReference type="PANTHER" id="PTHR37947">
    <property type="entry name" value="BLL2462 PROTEIN"/>
    <property type="match status" value="1"/>
</dbReference>
<feature type="domain" description="Putative glutamine amidotransferase" evidence="1">
    <location>
        <begin position="6"/>
        <end position="248"/>
    </location>
</feature>
<gene>
    <name evidence="2" type="ORF">FHS21_004802</name>
</gene>
<protein>
    <submittedName>
        <fullName evidence="2">Putative membrane protein</fullName>
    </submittedName>
</protein>
<dbReference type="RefSeq" id="WP_183664130.1">
    <property type="nucleotide sequence ID" value="NZ_JACHXN010000019.1"/>
</dbReference>
<organism evidence="2 3">
    <name type="scientific">Phyllobacterium trifolii</name>
    <dbReference type="NCBI Taxonomy" id="300193"/>
    <lineage>
        <taxon>Bacteria</taxon>
        <taxon>Pseudomonadati</taxon>
        <taxon>Pseudomonadota</taxon>
        <taxon>Alphaproteobacteria</taxon>
        <taxon>Hyphomicrobiales</taxon>
        <taxon>Phyllobacteriaceae</taxon>
        <taxon>Phyllobacterium</taxon>
    </lineage>
</organism>
<reference evidence="2 3" key="1">
    <citation type="submission" date="2020-08" db="EMBL/GenBank/DDBJ databases">
        <title>Genomic Encyclopedia of Type Strains, Phase III (KMG-III): the genomes of soil and plant-associated and newly described type strains.</title>
        <authorList>
            <person name="Whitman W."/>
        </authorList>
    </citation>
    <scope>NUCLEOTIDE SEQUENCE [LARGE SCALE GENOMIC DNA]</scope>
    <source>
        <strain evidence="2 3">CECT 7015</strain>
    </source>
</reference>
<dbReference type="PANTHER" id="PTHR37947:SF1">
    <property type="entry name" value="BLL2462 PROTEIN"/>
    <property type="match status" value="1"/>
</dbReference>
<name>A0A839UEI2_9HYPH</name>
<dbReference type="AlphaFoldDB" id="A0A839UEI2"/>
<evidence type="ECO:0000313" key="2">
    <source>
        <dbReference type="EMBL" id="MBB3148355.1"/>
    </source>
</evidence>